<dbReference type="InterPro" id="IPR009465">
    <property type="entry name" value="Spondin_N"/>
</dbReference>
<organism evidence="3 4">
    <name type="scientific">Pseudohalioglobus lutimaris</name>
    <dbReference type="NCBI Taxonomy" id="1737061"/>
    <lineage>
        <taxon>Bacteria</taxon>
        <taxon>Pseudomonadati</taxon>
        <taxon>Pseudomonadota</taxon>
        <taxon>Gammaproteobacteria</taxon>
        <taxon>Cellvibrionales</taxon>
        <taxon>Halieaceae</taxon>
        <taxon>Pseudohalioglobus</taxon>
    </lineage>
</organism>
<dbReference type="Gene3D" id="2.60.40.2130">
    <property type="entry name" value="F-spondin domain"/>
    <property type="match status" value="1"/>
</dbReference>
<protein>
    <recommendedName>
        <fullName evidence="2">Spondin domain-containing protein</fullName>
    </recommendedName>
</protein>
<feature type="chain" id="PRO_5014749677" description="Spondin domain-containing protein" evidence="1">
    <location>
        <begin position="21"/>
        <end position="217"/>
    </location>
</feature>
<feature type="signal peptide" evidence="1">
    <location>
        <begin position="1"/>
        <end position="20"/>
    </location>
</feature>
<dbReference type="RefSeq" id="WP_101516951.1">
    <property type="nucleotide sequence ID" value="NZ_PKUS01000001.1"/>
</dbReference>
<reference evidence="3 4" key="1">
    <citation type="submission" date="2018-01" db="EMBL/GenBank/DDBJ databases">
        <title>The draft genome sequence of Halioglobus lutimaris HF004.</title>
        <authorList>
            <person name="Du Z.-J."/>
            <person name="Shi M.-J."/>
        </authorList>
    </citation>
    <scope>NUCLEOTIDE SEQUENCE [LARGE SCALE GENOMIC DNA]</scope>
    <source>
        <strain evidence="3 4">HF004</strain>
    </source>
</reference>
<sequence>MLKTRLFAIALTLFATQAISQENVQYEVSITNITLAQSFTPQLVVTHPGNVRLFRLGNKARETLEILAEGGDTGPLTERLAPAVDEVKTIDGLLAPGQTTTTTVSAESGRRFLSVAAMMIPTNDTFMALNRARLPSAGTLEFMVPAYDSGTEANDQNCANIPGPTCGGVGYVGAPGEGDEGFVHISNGFHELGGDTLSPAQYDWRNPVARITVRRMN</sequence>
<dbReference type="NCBIfam" id="NF038123">
    <property type="entry name" value="NF038123_dom"/>
    <property type="match status" value="1"/>
</dbReference>
<evidence type="ECO:0000259" key="2">
    <source>
        <dbReference type="Pfam" id="PF06468"/>
    </source>
</evidence>
<dbReference type="InterPro" id="IPR038678">
    <property type="entry name" value="Spondin_N_sf"/>
</dbReference>
<gene>
    <name evidence="3" type="ORF">C0039_00445</name>
</gene>
<name>A0A2N5X822_9GAMM</name>
<dbReference type="EMBL" id="PKUS01000001">
    <property type="protein sequence ID" value="PLW70637.1"/>
    <property type="molecule type" value="Genomic_DNA"/>
</dbReference>
<evidence type="ECO:0000313" key="3">
    <source>
        <dbReference type="EMBL" id="PLW70637.1"/>
    </source>
</evidence>
<keyword evidence="4" id="KW-1185">Reference proteome</keyword>
<accession>A0A2N5X822</accession>
<evidence type="ECO:0000256" key="1">
    <source>
        <dbReference type="SAM" id="SignalP"/>
    </source>
</evidence>
<dbReference type="Proteomes" id="UP000235005">
    <property type="component" value="Unassembled WGS sequence"/>
</dbReference>
<keyword evidence="1" id="KW-0732">Signal</keyword>
<dbReference type="OrthoDB" id="264824at2"/>
<dbReference type="Pfam" id="PF06468">
    <property type="entry name" value="Spond_N"/>
    <property type="match status" value="1"/>
</dbReference>
<evidence type="ECO:0000313" key="4">
    <source>
        <dbReference type="Proteomes" id="UP000235005"/>
    </source>
</evidence>
<feature type="domain" description="Spondin" evidence="2">
    <location>
        <begin position="38"/>
        <end position="135"/>
    </location>
</feature>
<comment type="caution">
    <text evidence="3">The sequence shown here is derived from an EMBL/GenBank/DDBJ whole genome shotgun (WGS) entry which is preliminary data.</text>
</comment>
<proteinExistence type="predicted"/>
<dbReference type="AlphaFoldDB" id="A0A2N5X822"/>